<feature type="domain" description="ISXO2-like transposase" evidence="1">
    <location>
        <begin position="111"/>
        <end position="270"/>
    </location>
</feature>
<accession>A0AAD9GGL9</accession>
<proteinExistence type="predicted"/>
<sequence>MAYNYNLQRLHRFDFSAVMEATTKATKAAAWVMQLGLLEKSMFCPQCTQPMRLNAQQRYWRCCRKTRHTEGKQEQCSIFVSSWSSQMKLTLPQALRLRVLCSKEILKGEIKIGGDGHIVENNETRIKKKSKYGRGRYYQEFWLFGGVDRSNGQWLGQIMYDERTKEMLLPLIKKFIRPRTRIHSNMCATYVAERGSSVHTLANNRVLASMQYEHRWVNYTLNIVGPVTGTHTNTIEGLWETHIKRHVKAMRGISKKHLDGYIDEFMWGSWFFPPRSSPGDIMCGLVQAVIRHPTDGE</sequence>
<evidence type="ECO:0000313" key="3">
    <source>
        <dbReference type="Proteomes" id="UP001259832"/>
    </source>
</evidence>
<dbReference type="InterPro" id="IPR053164">
    <property type="entry name" value="IS1016-like_transposase"/>
</dbReference>
<name>A0AAD9GGL9_9STRA</name>
<evidence type="ECO:0000259" key="1">
    <source>
        <dbReference type="SMART" id="SM01126"/>
    </source>
</evidence>
<comment type="caution">
    <text evidence="2">The sequence shown here is derived from an EMBL/GenBank/DDBJ whole genome shotgun (WGS) entry which is preliminary data.</text>
</comment>
<dbReference type="SMART" id="SM01126">
    <property type="entry name" value="DDE_Tnp_IS1595"/>
    <property type="match status" value="1"/>
</dbReference>
<protein>
    <recommendedName>
        <fullName evidence="1">ISXO2-like transposase domain-containing protein</fullName>
    </recommendedName>
</protein>
<dbReference type="InterPro" id="IPR024445">
    <property type="entry name" value="Tnp_ISXO2-like"/>
</dbReference>
<dbReference type="Proteomes" id="UP001259832">
    <property type="component" value="Unassembled WGS sequence"/>
</dbReference>
<organism evidence="2 3">
    <name type="scientific">Phytophthora citrophthora</name>
    <dbReference type="NCBI Taxonomy" id="4793"/>
    <lineage>
        <taxon>Eukaryota</taxon>
        <taxon>Sar</taxon>
        <taxon>Stramenopiles</taxon>
        <taxon>Oomycota</taxon>
        <taxon>Peronosporomycetes</taxon>
        <taxon>Peronosporales</taxon>
        <taxon>Peronosporaceae</taxon>
        <taxon>Phytophthora</taxon>
    </lineage>
</organism>
<dbReference type="EMBL" id="JASMQC010000019">
    <property type="protein sequence ID" value="KAK1937743.1"/>
    <property type="molecule type" value="Genomic_DNA"/>
</dbReference>
<dbReference type="AlphaFoldDB" id="A0AAD9GGL9"/>
<reference evidence="2" key="1">
    <citation type="submission" date="2023-08" db="EMBL/GenBank/DDBJ databases">
        <title>Reference Genome Resource for the Citrus Pathogen Phytophthora citrophthora.</title>
        <authorList>
            <person name="Moller H."/>
            <person name="Coetzee B."/>
            <person name="Rose L.J."/>
            <person name="Van Niekerk J.M."/>
        </authorList>
    </citation>
    <scope>NUCLEOTIDE SEQUENCE</scope>
    <source>
        <strain evidence="2">STE-U-9442</strain>
    </source>
</reference>
<gene>
    <name evidence="2" type="ORF">P3T76_009480</name>
</gene>
<evidence type="ECO:0000313" key="2">
    <source>
        <dbReference type="EMBL" id="KAK1937743.1"/>
    </source>
</evidence>
<dbReference type="PANTHER" id="PTHR47163:SF2">
    <property type="entry name" value="SI:DKEY-17M8.2"/>
    <property type="match status" value="1"/>
</dbReference>
<dbReference type="PANTHER" id="PTHR47163">
    <property type="entry name" value="DDE_TNP_IS1595 DOMAIN-CONTAINING PROTEIN"/>
    <property type="match status" value="1"/>
</dbReference>
<keyword evidence="3" id="KW-1185">Reference proteome</keyword>
<dbReference type="Pfam" id="PF12762">
    <property type="entry name" value="DDE_Tnp_IS1595"/>
    <property type="match status" value="1"/>
</dbReference>